<comment type="caution">
    <text evidence="4">The sequence shown here is derived from an EMBL/GenBank/DDBJ whole genome shotgun (WGS) entry which is preliminary data.</text>
</comment>
<evidence type="ECO:0000259" key="3">
    <source>
        <dbReference type="PROSITE" id="PS51782"/>
    </source>
</evidence>
<dbReference type="SUPFAM" id="SSF54106">
    <property type="entry name" value="LysM domain"/>
    <property type="match status" value="2"/>
</dbReference>
<sequence>MVGRTTRQRKLKGYTNLPGESCLTIANTQGVSVDLLKRINPGLNCASVQPNLQLCVNRFSQWALVNCRQTYIVWDGDTCASIVARFAALLPYGMDDFLYYNPGVNCAYLLRGMLTCVSGV</sequence>
<gene>
    <name evidence="4" type="ORF">TSOC_009102</name>
</gene>
<protein>
    <recommendedName>
        <fullName evidence="3">LysM domain-containing protein</fullName>
    </recommendedName>
</protein>
<dbReference type="InterPro" id="IPR018392">
    <property type="entry name" value="LysM"/>
</dbReference>
<name>A0A2J7ZWQ7_9CHLO</name>
<keyword evidence="5" id="KW-1185">Reference proteome</keyword>
<keyword evidence="1" id="KW-0147">Chitin-binding</keyword>
<dbReference type="Proteomes" id="UP000236333">
    <property type="component" value="Unassembled WGS sequence"/>
</dbReference>
<evidence type="ECO:0000256" key="1">
    <source>
        <dbReference type="ARBA" id="ARBA00022669"/>
    </source>
</evidence>
<accession>A0A2J7ZWQ7</accession>
<dbReference type="PANTHER" id="PTHR34997">
    <property type="entry name" value="AM15"/>
    <property type="match status" value="1"/>
</dbReference>
<dbReference type="GO" id="GO:0008061">
    <property type="term" value="F:chitin binding"/>
    <property type="evidence" value="ECO:0007669"/>
    <property type="project" value="UniProtKB-KW"/>
</dbReference>
<dbReference type="PANTHER" id="PTHR34997:SF1">
    <property type="entry name" value="PEPTIDOGLYCAN-BINDING LYSIN DOMAIN"/>
    <property type="match status" value="1"/>
</dbReference>
<dbReference type="Gene3D" id="3.10.350.10">
    <property type="entry name" value="LysM domain"/>
    <property type="match status" value="2"/>
</dbReference>
<feature type="domain" description="LysM" evidence="3">
    <location>
        <begin position="69"/>
        <end position="117"/>
    </location>
</feature>
<reference evidence="4 5" key="1">
    <citation type="journal article" date="2017" name="Mol. Biol. Evol.">
        <title>The 4-celled Tetrabaena socialis nuclear genome reveals the essential components for genetic control of cell number at the origin of multicellularity in the volvocine lineage.</title>
        <authorList>
            <person name="Featherston J."/>
            <person name="Arakaki Y."/>
            <person name="Hanschen E.R."/>
            <person name="Ferris P.J."/>
            <person name="Michod R.E."/>
            <person name="Olson B.J.S.C."/>
            <person name="Nozaki H."/>
            <person name="Durand P.M."/>
        </authorList>
    </citation>
    <scope>NUCLEOTIDE SEQUENCE [LARGE SCALE GENOMIC DNA]</scope>
    <source>
        <strain evidence="4 5">NIES-571</strain>
    </source>
</reference>
<dbReference type="OrthoDB" id="537500at2759"/>
<organism evidence="4 5">
    <name type="scientific">Tetrabaena socialis</name>
    <dbReference type="NCBI Taxonomy" id="47790"/>
    <lineage>
        <taxon>Eukaryota</taxon>
        <taxon>Viridiplantae</taxon>
        <taxon>Chlorophyta</taxon>
        <taxon>core chlorophytes</taxon>
        <taxon>Chlorophyceae</taxon>
        <taxon>CS clade</taxon>
        <taxon>Chlamydomonadales</taxon>
        <taxon>Tetrabaenaceae</taxon>
        <taxon>Tetrabaena</taxon>
    </lineage>
</organism>
<evidence type="ECO:0000256" key="2">
    <source>
        <dbReference type="ARBA" id="ARBA00023026"/>
    </source>
</evidence>
<evidence type="ECO:0000313" key="5">
    <source>
        <dbReference type="Proteomes" id="UP000236333"/>
    </source>
</evidence>
<dbReference type="EMBL" id="PGGS01000366">
    <property type="protein sequence ID" value="PNH04699.1"/>
    <property type="molecule type" value="Genomic_DNA"/>
</dbReference>
<feature type="domain" description="LysM" evidence="3">
    <location>
        <begin position="12"/>
        <end position="56"/>
    </location>
</feature>
<dbReference type="InterPro" id="IPR036779">
    <property type="entry name" value="LysM_dom_sf"/>
</dbReference>
<dbReference type="InterPro" id="IPR052210">
    <property type="entry name" value="LysM1-like"/>
</dbReference>
<dbReference type="PROSITE" id="PS51782">
    <property type="entry name" value="LYSM"/>
    <property type="match status" value="2"/>
</dbReference>
<dbReference type="SMART" id="SM00257">
    <property type="entry name" value="LysM"/>
    <property type="match status" value="2"/>
</dbReference>
<dbReference type="AlphaFoldDB" id="A0A2J7ZWQ7"/>
<keyword evidence="2" id="KW-0843">Virulence</keyword>
<dbReference type="CDD" id="cd00118">
    <property type="entry name" value="LysM"/>
    <property type="match status" value="1"/>
</dbReference>
<dbReference type="Pfam" id="PF01476">
    <property type="entry name" value="LysM"/>
    <property type="match status" value="1"/>
</dbReference>
<evidence type="ECO:0000313" key="4">
    <source>
        <dbReference type="EMBL" id="PNH04699.1"/>
    </source>
</evidence>
<proteinExistence type="predicted"/>